<comment type="caution">
    <text evidence="2">The sequence shown here is derived from an EMBL/GenBank/DDBJ whole genome shotgun (WGS) entry which is preliminary data.</text>
</comment>
<evidence type="ECO:0000313" key="2">
    <source>
        <dbReference type="EMBL" id="KGX89479.1"/>
    </source>
</evidence>
<protein>
    <submittedName>
        <fullName evidence="2">Uncharacterized protein</fullName>
    </submittedName>
</protein>
<keyword evidence="1" id="KW-0812">Transmembrane</keyword>
<evidence type="ECO:0000256" key="1">
    <source>
        <dbReference type="SAM" id="Phobius"/>
    </source>
</evidence>
<accession>A0A0A5GBT1</accession>
<keyword evidence="1" id="KW-1133">Transmembrane helix</keyword>
<sequence length="192" mass="22788">MNKNKWIKLLLVLSLISNTIFFYLVFNMKSNNENQEELLKNAIIINEFSERAKEWRNFNGFIKDLSKQEMDSFPVSEKQANMYWELANPMESVVSKSTEYILKNEYSSFIISFDKKYEDVINAFKEKLPLMKKEQVISLEKKMDEAYKNFIGKGEWSIRQPQTKINIDFKKENLNLVIEQLTSIDKKLQSIE</sequence>
<dbReference type="EMBL" id="AVPF01000015">
    <property type="protein sequence ID" value="KGX89479.1"/>
    <property type="molecule type" value="Genomic_DNA"/>
</dbReference>
<reference evidence="2 3" key="1">
    <citation type="submission" date="2013-08" db="EMBL/GenBank/DDBJ databases">
        <authorList>
            <person name="Huang J."/>
            <person name="Wang G."/>
        </authorList>
    </citation>
    <scope>NUCLEOTIDE SEQUENCE [LARGE SCALE GENOMIC DNA]</scope>
    <source>
        <strain evidence="2 3">BH030004</strain>
    </source>
</reference>
<dbReference type="Proteomes" id="UP000030403">
    <property type="component" value="Unassembled WGS sequence"/>
</dbReference>
<organism evidence="2 3">
    <name type="scientific">Pontibacillus marinus BH030004 = DSM 16465</name>
    <dbReference type="NCBI Taxonomy" id="1385511"/>
    <lineage>
        <taxon>Bacteria</taxon>
        <taxon>Bacillati</taxon>
        <taxon>Bacillota</taxon>
        <taxon>Bacilli</taxon>
        <taxon>Bacillales</taxon>
        <taxon>Bacillaceae</taxon>
        <taxon>Pontibacillus</taxon>
    </lineage>
</organism>
<evidence type="ECO:0000313" key="3">
    <source>
        <dbReference type="Proteomes" id="UP000030403"/>
    </source>
</evidence>
<keyword evidence="3" id="KW-1185">Reference proteome</keyword>
<dbReference type="OrthoDB" id="2678037at2"/>
<proteinExistence type="predicted"/>
<dbReference type="STRING" id="1385511.GCA_000425225_00470"/>
<name>A0A0A5GBT1_9BACI</name>
<gene>
    <name evidence="2" type="ORF">N783_06050</name>
</gene>
<dbReference type="AlphaFoldDB" id="A0A0A5GBT1"/>
<dbReference type="RefSeq" id="WP_027447945.1">
    <property type="nucleotide sequence ID" value="NZ_AVPF01000015.1"/>
</dbReference>
<feature type="transmembrane region" description="Helical" evidence="1">
    <location>
        <begin position="6"/>
        <end position="26"/>
    </location>
</feature>
<keyword evidence="1" id="KW-0472">Membrane</keyword>